<dbReference type="InterPro" id="IPR034660">
    <property type="entry name" value="DinB/YfiT-like"/>
</dbReference>
<dbReference type="Proteomes" id="UP001597018">
    <property type="component" value="Unassembled WGS sequence"/>
</dbReference>
<dbReference type="InterPro" id="IPR010872">
    <property type="entry name" value="MDMPI_C-term_domain"/>
</dbReference>
<evidence type="ECO:0000313" key="4">
    <source>
        <dbReference type="Proteomes" id="UP001597018"/>
    </source>
</evidence>
<gene>
    <name evidence="3" type="ORF">ACFQ16_24885</name>
</gene>
<dbReference type="PANTHER" id="PTHR40758:SF1">
    <property type="entry name" value="CONSERVED PROTEIN"/>
    <property type="match status" value="1"/>
</dbReference>
<comment type="caution">
    <text evidence="3">The sequence shown here is derived from an EMBL/GenBank/DDBJ whole genome shotgun (WGS) entry which is preliminary data.</text>
</comment>
<dbReference type="Pfam" id="PF11716">
    <property type="entry name" value="MDMPI_N"/>
    <property type="match status" value="1"/>
</dbReference>
<dbReference type="PANTHER" id="PTHR40758">
    <property type="entry name" value="CONSERVED PROTEIN"/>
    <property type="match status" value="1"/>
</dbReference>
<evidence type="ECO:0000259" key="2">
    <source>
        <dbReference type="Pfam" id="PF11716"/>
    </source>
</evidence>
<reference evidence="4" key="1">
    <citation type="journal article" date="2019" name="Int. J. Syst. Evol. Microbiol.">
        <title>The Global Catalogue of Microorganisms (GCM) 10K type strain sequencing project: providing services to taxonomists for standard genome sequencing and annotation.</title>
        <authorList>
            <consortium name="The Broad Institute Genomics Platform"/>
            <consortium name="The Broad Institute Genome Sequencing Center for Infectious Disease"/>
            <person name="Wu L."/>
            <person name="Ma J."/>
        </authorList>
    </citation>
    <scope>NUCLEOTIDE SEQUENCE [LARGE SCALE GENOMIC DNA]</scope>
    <source>
        <strain evidence="4">CCUG 56401</strain>
    </source>
</reference>
<dbReference type="InterPro" id="IPR017517">
    <property type="entry name" value="Maleyloyr_isom"/>
</dbReference>
<dbReference type="RefSeq" id="WP_263252169.1">
    <property type="nucleotide sequence ID" value="NZ_BAABLT010000030.1"/>
</dbReference>
<feature type="domain" description="Mycothiol-dependent maleylpyruvate isomerase metal-binding" evidence="2">
    <location>
        <begin position="3"/>
        <end position="116"/>
    </location>
</feature>
<keyword evidence="4" id="KW-1185">Reference proteome</keyword>
<name>A0ABW3FYT0_9PSEU</name>
<dbReference type="GO" id="GO:0016853">
    <property type="term" value="F:isomerase activity"/>
    <property type="evidence" value="ECO:0007669"/>
    <property type="project" value="UniProtKB-KW"/>
</dbReference>
<feature type="domain" description="MDMPI C-terminal" evidence="1">
    <location>
        <begin position="129"/>
        <end position="225"/>
    </location>
</feature>
<dbReference type="NCBIfam" id="TIGR03083">
    <property type="entry name" value="maleylpyruvate isomerase family mycothiol-dependent enzyme"/>
    <property type="match status" value="1"/>
</dbReference>
<proteinExistence type="predicted"/>
<evidence type="ECO:0000259" key="1">
    <source>
        <dbReference type="Pfam" id="PF07398"/>
    </source>
</evidence>
<dbReference type="InterPro" id="IPR024344">
    <property type="entry name" value="MDMPI_metal-binding"/>
</dbReference>
<dbReference type="Pfam" id="PF07398">
    <property type="entry name" value="MDMPI_C"/>
    <property type="match status" value="1"/>
</dbReference>
<dbReference type="SUPFAM" id="SSF109854">
    <property type="entry name" value="DinB/YfiT-like putative metalloenzymes"/>
    <property type="match status" value="1"/>
</dbReference>
<protein>
    <submittedName>
        <fullName evidence="3">Maleylpyruvate isomerase family mycothiol-dependent enzyme</fullName>
    </submittedName>
</protein>
<dbReference type="EMBL" id="JBHTIW010000027">
    <property type="protein sequence ID" value="MFD0922993.1"/>
    <property type="molecule type" value="Genomic_DNA"/>
</dbReference>
<evidence type="ECO:0000313" key="3">
    <source>
        <dbReference type="EMBL" id="MFD0922993.1"/>
    </source>
</evidence>
<keyword evidence="3" id="KW-0413">Isomerase</keyword>
<organism evidence="3 4">
    <name type="scientific">Saccharopolyspora rosea</name>
    <dbReference type="NCBI Taxonomy" id="524884"/>
    <lineage>
        <taxon>Bacteria</taxon>
        <taxon>Bacillati</taxon>
        <taxon>Actinomycetota</taxon>
        <taxon>Actinomycetes</taxon>
        <taxon>Pseudonocardiales</taxon>
        <taxon>Pseudonocardiaceae</taxon>
        <taxon>Saccharopolyspora</taxon>
    </lineage>
</organism>
<accession>A0ABW3FYT0</accession>
<sequence>MRNADPALAVPTCPAWNLGQLLRHLNGAHRWAETVVRTRAAEEVPDDPVNDVPLLGGEDLAELGARLTDGAAALAGALRDAGPDTRVWSPAPGHMTTLFWARRMAHETLVHRADVALAVGVEFTVDGQLAVDGLEEWLTFSCFGEAYEPRPGVPDLLGPGRTVHLHATDAEAEWTVDLTGNAPALHREHAKAAAAVRAPLADLLLFAYGRRTADDVETFGDRDLLHLWRRRASFWLE</sequence>